<dbReference type="Proteomes" id="UP000254134">
    <property type="component" value="Unassembled WGS sequence"/>
</dbReference>
<evidence type="ECO:0000313" key="3">
    <source>
        <dbReference type="Proteomes" id="UP000254134"/>
    </source>
</evidence>
<gene>
    <name evidence="2" type="ORF">Gocc_1857</name>
</gene>
<reference evidence="2 3" key="1">
    <citation type="submission" date="2018-07" db="EMBL/GenBank/DDBJ databases">
        <title>High-quality-draft genome sequence of Gaiella occulta.</title>
        <authorList>
            <person name="Severino R."/>
            <person name="Froufe H.J.C."/>
            <person name="Rainey F.A."/>
            <person name="Barroso C."/>
            <person name="Albuquerque L."/>
            <person name="Lobo-Da-Cunha A."/>
            <person name="Da Costa M.S."/>
            <person name="Egas C."/>
        </authorList>
    </citation>
    <scope>NUCLEOTIDE SEQUENCE [LARGE SCALE GENOMIC DNA]</scope>
    <source>
        <strain evidence="2 3">F2-233</strain>
    </source>
</reference>
<dbReference type="Pfam" id="PF01370">
    <property type="entry name" value="Epimerase"/>
    <property type="match status" value="1"/>
</dbReference>
<dbReference type="EMBL" id="QQZY01000004">
    <property type="protein sequence ID" value="RDI74281.1"/>
    <property type="molecule type" value="Genomic_DNA"/>
</dbReference>
<keyword evidence="3" id="KW-1185">Reference proteome</keyword>
<evidence type="ECO:0000259" key="1">
    <source>
        <dbReference type="Pfam" id="PF01370"/>
    </source>
</evidence>
<dbReference type="InterPro" id="IPR001509">
    <property type="entry name" value="Epimerase_deHydtase"/>
</dbReference>
<proteinExistence type="predicted"/>
<organism evidence="2 3">
    <name type="scientific">Gaiella occulta</name>
    <dbReference type="NCBI Taxonomy" id="1002870"/>
    <lineage>
        <taxon>Bacteria</taxon>
        <taxon>Bacillati</taxon>
        <taxon>Actinomycetota</taxon>
        <taxon>Thermoleophilia</taxon>
        <taxon>Gaiellales</taxon>
        <taxon>Gaiellaceae</taxon>
        <taxon>Gaiella</taxon>
    </lineage>
</organism>
<comment type="caution">
    <text evidence="2">The sequence shown here is derived from an EMBL/GenBank/DDBJ whole genome shotgun (WGS) entry which is preliminary data.</text>
</comment>
<reference evidence="3" key="2">
    <citation type="journal article" date="2019" name="MicrobiologyOpen">
        <title>High-quality draft genome sequence of Gaiella occulta isolated from a 150 meter deep mineral water borehole and comparison with the genome sequences of other deep-branching lineages of the phylum Actinobacteria.</title>
        <authorList>
            <person name="Severino R."/>
            <person name="Froufe H.J.C."/>
            <person name="Barroso C."/>
            <person name="Albuquerque L."/>
            <person name="Lobo-da-Cunha A."/>
            <person name="da Costa M.S."/>
            <person name="Egas C."/>
        </authorList>
    </citation>
    <scope>NUCLEOTIDE SEQUENCE [LARGE SCALE GENOMIC DNA]</scope>
    <source>
        <strain evidence="3">F2-233</strain>
    </source>
</reference>
<dbReference type="SUPFAM" id="SSF51735">
    <property type="entry name" value="NAD(P)-binding Rossmann-fold domains"/>
    <property type="match status" value="1"/>
</dbReference>
<dbReference type="PROSITE" id="PS00061">
    <property type="entry name" value="ADH_SHORT"/>
    <property type="match status" value="1"/>
</dbReference>
<dbReference type="PANTHER" id="PTHR43245:SF13">
    <property type="entry name" value="UDP-D-APIOSE_UDP-D-XYLOSE SYNTHASE 2"/>
    <property type="match status" value="1"/>
</dbReference>
<dbReference type="PANTHER" id="PTHR43245">
    <property type="entry name" value="BIFUNCTIONAL POLYMYXIN RESISTANCE PROTEIN ARNA"/>
    <property type="match status" value="1"/>
</dbReference>
<dbReference type="RefSeq" id="WP_114796292.1">
    <property type="nucleotide sequence ID" value="NZ_QQZY01000004.1"/>
</dbReference>
<name>A0A7M2YVW8_9ACTN</name>
<feature type="domain" description="NAD-dependent epimerase/dehydratase" evidence="1">
    <location>
        <begin position="5"/>
        <end position="241"/>
    </location>
</feature>
<dbReference type="InterPro" id="IPR036291">
    <property type="entry name" value="NAD(P)-bd_dom_sf"/>
</dbReference>
<dbReference type="Gene3D" id="3.90.25.10">
    <property type="entry name" value="UDP-galactose 4-epimerase, domain 1"/>
    <property type="match status" value="1"/>
</dbReference>
<dbReference type="AlphaFoldDB" id="A0A7M2YVW8"/>
<dbReference type="OrthoDB" id="9801785at2"/>
<dbReference type="CDD" id="cd05256">
    <property type="entry name" value="UDP_AE_SDR_e"/>
    <property type="match status" value="1"/>
</dbReference>
<accession>A0A7M2YVW8</accession>
<dbReference type="InterPro" id="IPR020904">
    <property type="entry name" value="Sc_DH/Rdtase_CS"/>
</dbReference>
<evidence type="ECO:0000313" key="2">
    <source>
        <dbReference type="EMBL" id="RDI74281.1"/>
    </source>
</evidence>
<dbReference type="Gene3D" id="3.40.50.720">
    <property type="entry name" value="NAD(P)-binding Rossmann-like Domain"/>
    <property type="match status" value="1"/>
</dbReference>
<sequence>MSRTVLVTGGAGFIGSNLVRALLERGDHVRVLDNFATGNRDNLAEIAGDVEVVEGDLRSYERVHTAVRGSELVFHVGALPSVPRSVQDPLTTTAVNVEGTLNVLLAARDEGVRRVVNASSSSVYGNGGALPRTEGQAPDPISPYAVAKLAAERFCTSFSRVYAIETISLRYFNVFGPRQDPNSQYAAVVPRFIRAIVEGRPVTVHGDGEQSRDFTYVENVVRANLLAGDAPVVSGEILNVATGGSQTVNDLADTIGRLLGRPVLKEHAPERAGDVRASWADVTAARDLLGFEPTVGFEDGLRRTIETLLGEE</sequence>
<dbReference type="InterPro" id="IPR050177">
    <property type="entry name" value="Lipid_A_modif_metabolic_enz"/>
</dbReference>
<dbReference type="PRINTS" id="PR01713">
    <property type="entry name" value="NUCEPIMERASE"/>
</dbReference>
<protein>
    <submittedName>
        <fullName evidence="2">Nucleoside-diphosphate-sugar epimerase</fullName>
    </submittedName>
</protein>